<dbReference type="EMBL" id="RPFW01000009">
    <property type="protein sequence ID" value="TVZ00371.1"/>
    <property type="molecule type" value="Genomic_DNA"/>
</dbReference>
<protein>
    <submittedName>
        <fullName evidence="2">Uncharacterized protein</fullName>
    </submittedName>
</protein>
<proteinExistence type="predicted"/>
<feature type="compositionally biased region" description="Basic and acidic residues" evidence="1">
    <location>
        <begin position="86"/>
        <end position="99"/>
    </location>
</feature>
<sequence>MADWFAELVDEACAQVLARQEIRENLADVDDDRDTVDKITGMTGEALGSGQLLELHAASANAVTRLDGEREMMLRELLPRQSRAIADAENKIRRLDRQRQPAAARTETGWRGSRESSAPPRPTSRRHGRPSPRPPRRMASSGMR</sequence>
<evidence type="ECO:0000313" key="2">
    <source>
        <dbReference type="EMBL" id="TVZ00371.1"/>
    </source>
</evidence>
<dbReference type="AlphaFoldDB" id="A0A6P2BPE8"/>
<organism evidence="2 3">
    <name type="scientific">Trebonia kvetii</name>
    <dbReference type="NCBI Taxonomy" id="2480626"/>
    <lineage>
        <taxon>Bacteria</taxon>
        <taxon>Bacillati</taxon>
        <taxon>Actinomycetota</taxon>
        <taxon>Actinomycetes</taxon>
        <taxon>Streptosporangiales</taxon>
        <taxon>Treboniaceae</taxon>
        <taxon>Trebonia</taxon>
    </lineage>
</organism>
<comment type="caution">
    <text evidence="2">The sequence shown here is derived from an EMBL/GenBank/DDBJ whole genome shotgun (WGS) entry which is preliminary data.</text>
</comment>
<dbReference type="RefSeq" id="WP_145861128.1">
    <property type="nucleotide sequence ID" value="NZ_RPFW01000009.1"/>
</dbReference>
<gene>
    <name evidence="2" type="ORF">EAS64_37690</name>
</gene>
<feature type="region of interest" description="Disordered" evidence="1">
    <location>
        <begin position="80"/>
        <end position="144"/>
    </location>
</feature>
<evidence type="ECO:0000313" key="3">
    <source>
        <dbReference type="Proteomes" id="UP000460272"/>
    </source>
</evidence>
<accession>A0A6P2BPE8</accession>
<keyword evidence="3" id="KW-1185">Reference proteome</keyword>
<feature type="compositionally biased region" description="Basic residues" evidence="1">
    <location>
        <begin position="123"/>
        <end position="136"/>
    </location>
</feature>
<dbReference type="Proteomes" id="UP000460272">
    <property type="component" value="Unassembled WGS sequence"/>
</dbReference>
<reference evidence="2 3" key="1">
    <citation type="submission" date="2018-11" db="EMBL/GenBank/DDBJ databases">
        <title>Trebonia kvetii gen.nov., sp.nov., a novel acidophilic actinobacterium, and proposal of the new actinobacterial family Treboniaceae fam. nov.</title>
        <authorList>
            <person name="Rapoport D."/>
            <person name="Sagova-Mareckova M."/>
            <person name="Sedlacek I."/>
            <person name="Provaznik J."/>
            <person name="Kralova S."/>
            <person name="Pavlinic D."/>
            <person name="Benes V."/>
            <person name="Kopecky J."/>
        </authorList>
    </citation>
    <scope>NUCLEOTIDE SEQUENCE [LARGE SCALE GENOMIC DNA]</scope>
    <source>
        <strain evidence="2 3">15Tr583</strain>
    </source>
</reference>
<evidence type="ECO:0000256" key="1">
    <source>
        <dbReference type="SAM" id="MobiDB-lite"/>
    </source>
</evidence>
<name>A0A6P2BPE8_9ACTN</name>